<keyword evidence="1" id="KW-0399">Innate immunity</keyword>
<dbReference type="PROSITE" id="PS50188">
    <property type="entry name" value="B302_SPRY"/>
    <property type="match status" value="1"/>
</dbReference>
<dbReference type="InterPro" id="IPR013320">
    <property type="entry name" value="ConA-like_dom_sf"/>
</dbReference>
<dbReference type="Proteomes" id="UP001369086">
    <property type="component" value="Unassembled WGS sequence"/>
</dbReference>
<evidence type="ECO:0000256" key="8">
    <source>
        <dbReference type="SAM" id="MobiDB-lite"/>
    </source>
</evidence>
<dbReference type="InterPro" id="IPR051051">
    <property type="entry name" value="E3_ubiq-ligase_TRIM/RNF"/>
</dbReference>
<dbReference type="PROSITE" id="PS50119">
    <property type="entry name" value="ZF_BBOX"/>
    <property type="match status" value="1"/>
</dbReference>
<dbReference type="InterPro" id="IPR027370">
    <property type="entry name" value="Znf-RING_euk"/>
</dbReference>
<dbReference type="Pfam" id="PF13445">
    <property type="entry name" value="zf-RING_UBOX"/>
    <property type="match status" value="1"/>
</dbReference>
<dbReference type="SUPFAM" id="SSF49899">
    <property type="entry name" value="Concanavalin A-like lectins/glucanases"/>
    <property type="match status" value="1"/>
</dbReference>
<accession>A0ABR0Z480</accession>
<dbReference type="InterPro" id="IPR006574">
    <property type="entry name" value="PRY"/>
</dbReference>
<dbReference type="SMART" id="SM00589">
    <property type="entry name" value="PRY"/>
    <property type="match status" value="1"/>
</dbReference>
<dbReference type="SMART" id="SM00184">
    <property type="entry name" value="RING"/>
    <property type="match status" value="1"/>
</dbReference>
<evidence type="ECO:0000256" key="3">
    <source>
        <dbReference type="ARBA" id="ARBA00022771"/>
    </source>
</evidence>
<dbReference type="InterPro" id="IPR001870">
    <property type="entry name" value="B30.2/SPRY"/>
</dbReference>
<feature type="domain" description="B30.2/SPRY" evidence="11">
    <location>
        <begin position="373"/>
        <end position="561"/>
    </location>
</feature>
<gene>
    <name evidence="12" type="ORF">HHUSO_G18713</name>
</gene>
<keyword evidence="13" id="KW-1185">Reference proteome</keyword>
<dbReference type="PRINTS" id="PR01407">
    <property type="entry name" value="BUTYPHLNCDUF"/>
</dbReference>
<reference evidence="12 13" key="1">
    <citation type="submission" date="2021-05" db="EMBL/GenBank/DDBJ databases">
        <authorList>
            <person name="Zahm M."/>
            <person name="Klopp C."/>
            <person name="Cabau C."/>
            <person name="Kuhl H."/>
            <person name="Suciu R."/>
            <person name="Ciorpac M."/>
            <person name="Holostenco D."/>
            <person name="Gessner J."/>
            <person name="Wuertz S."/>
            <person name="Hohne C."/>
            <person name="Stock M."/>
            <person name="Gislard M."/>
            <person name="Lluch J."/>
            <person name="Milhes M."/>
            <person name="Lampietro C."/>
            <person name="Lopez Roques C."/>
            <person name="Donnadieu C."/>
            <person name="Du K."/>
            <person name="Schartl M."/>
            <person name="Guiguen Y."/>
        </authorList>
    </citation>
    <scope>NUCLEOTIDE SEQUENCE [LARGE SCALE GENOMIC DNA]</scope>
    <source>
        <strain evidence="12">Hh-F2</strain>
        <tissue evidence="12">Blood</tissue>
    </source>
</reference>
<dbReference type="SUPFAM" id="SSF57845">
    <property type="entry name" value="B-box zinc-binding domain"/>
    <property type="match status" value="1"/>
</dbReference>
<evidence type="ECO:0000313" key="13">
    <source>
        <dbReference type="Proteomes" id="UP001369086"/>
    </source>
</evidence>
<feature type="region of interest" description="Disordered" evidence="8">
    <location>
        <begin position="359"/>
        <end position="380"/>
    </location>
</feature>
<dbReference type="InterPro" id="IPR013083">
    <property type="entry name" value="Znf_RING/FYVE/PHD"/>
</dbReference>
<evidence type="ECO:0000256" key="6">
    <source>
        <dbReference type="PROSITE-ProRule" id="PRU00024"/>
    </source>
</evidence>
<evidence type="ECO:0000259" key="11">
    <source>
        <dbReference type="PROSITE" id="PS50188"/>
    </source>
</evidence>
<dbReference type="SMART" id="SM00336">
    <property type="entry name" value="BBOX"/>
    <property type="match status" value="1"/>
</dbReference>
<dbReference type="InterPro" id="IPR043136">
    <property type="entry name" value="B30.2/SPRY_sf"/>
</dbReference>
<feature type="domain" description="B box-type" evidence="10">
    <location>
        <begin position="148"/>
        <end position="179"/>
    </location>
</feature>
<evidence type="ECO:0000313" key="12">
    <source>
        <dbReference type="EMBL" id="KAK6479642.1"/>
    </source>
</evidence>
<protein>
    <submittedName>
        <fullName evidence="12">E3 ubiquitin-protein ligase RNF135-like</fullName>
    </submittedName>
</protein>
<feature type="coiled-coil region" evidence="7">
    <location>
        <begin position="195"/>
        <end position="254"/>
    </location>
</feature>
<evidence type="ECO:0000259" key="10">
    <source>
        <dbReference type="PROSITE" id="PS50119"/>
    </source>
</evidence>
<comment type="caution">
    <text evidence="12">The sequence shown here is derived from an EMBL/GenBank/DDBJ whole genome shotgun (WGS) entry which is preliminary data.</text>
</comment>
<keyword evidence="4" id="KW-0862">Zinc</keyword>
<dbReference type="InterPro" id="IPR058030">
    <property type="entry name" value="TRIM8/14/16/25/29/45/65_CC"/>
</dbReference>
<feature type="domain" description="RING-type" evidence="9">
    <location>
        <begin position="12"/>
        <end position="56"/>
    </location>
</feature>
<dbReference type="PROSITE" id="PS00518">
    <property type="entry name" value="ZF_RING_1"/>
    <property type="match status" value="1"/>
</dbReference>
<name>A0ABR0Z480_HUSHU</name>
<keyword evidence="3 6" id="KW-0863">Zinc-finger</keyword>
<evidence type="ECO:0000256" key="2">
    <source>
        <dbReference type="ARBA" id="ARBA00022723"/>
    </source>
</evidence>
<dbReference type="InterPro" id="IPR003877">
    <property type="entry name" value="SPRY_dom"/>
</dbReference>
<dbReference type="SUPFAM" id="SSF57850">
    <property type="entry name" value="RING/U-box"/>
    <property type="match status" value="1"/>
</dbReference>
<dbReference type="PANTHER" id="PTHR25465">
    <property type="entry name" value="B-BOX DOMAIN CONTAINING"/>
    <property type="match status" value="1"/>
</dbReference>
<evidence type="ECO:0000256" key="1">
    <source>
        <dbReference type="ARBA" id="ARBA00022588"/>
    </source>
</evidence>
<keyword evidence="7" id="KW-0175">Coiled coil</keyword>
<dbReference type="InterPro" id="IPR000315">
    <property type="entry name" value="Znf_B-box"/>
</dbReference>
<dbReference type="InterPro" id="IPR003879">
    <property type="entry name" value="Butyrophylin_SPRY"/>
</dbReference>
<dbReference type="Gene3D" id="4.10.830.40">
    <property type="match status" value="1"/>
</dbReference>
<keyword evidence="2" id="KW-0479">Metal-binding</keyword>
<dbReference type="Pfam" id="PF00622">
    <property type="entry name" value="SPRY"/>
    <property type="match status" value="1"/>
</dbReference>
<evidence type="ECO:0000256" key="7">
    <source>
        <dbReference type="SAM" id="Coils"/>
    </source>
</evidence>
<proteinExistence type="predicted"/>
<dbReference type="Pfam" id="PF25600">
    <property type="entry name" value="TRIM_CC"/>
    <property type="match status" value="1"/>
</dbReference>
<evidence type="ECO:0000256" key="5">
    <source>
        <dbReference type="ARBA" id="ARBA00022859"/>
    </source>
</evidence>
<dbReference type="Gene3D" id="2.60.120.920">
    <property type="match status" value="1"/>
</dbReference>
<dbReference type="InterPro" id="IPR017907">
    <property type="entry name" value="Znf_RING_CS"/>
</dbReference>
<dbReference type="PANTHER" id="PTHR25465:SF77">
    <property type="entry name" value="E3 UBIQUITIN_ISG15 LIGASE TRIM25"/>
    <property type="match status" value="1"/>
</dbReference>
<dbReference type="EMBL" id="JAHFZB010000017">
    <property type="protein sequence ID" value="KAK6479642.1"/>
    <property type="molecule type" value="Genomic_DNA"/>
</dbReference>
<dbReference type="SMART" id="SM00449">
    <property type="entry name" value="SPRY"/>
    <property type="match status" value="1"/>
</dbReference>
<dbReference type="InterPro" id="IPR001841">
    <property type="entry name" value="Znf_RING"/>
</dbReference>
<evidence type="ECO:0000259" key="9">
    <source>
        <dbReference type="PROSITE" id="PS50089"/>
    </source>
</evidence>
<keyword evidence="5" id="KW-0391">Immunity</keyword>
<evidence type="ECO:0000256" key="4">
    <source>
        <dbReference type="ARBA" id="ARBA00022833"/>
    </source>
</evidence>
<sequence length="561" mass="62606">MASRSEIRELECVICAELFTDPTTICCGHSYCMECIMTFRQSKTNKYNKYSCPICKDPLGKEPELKKNTTLCALVELSKTAEPKQPLSPTASEDGTHDSHHSQCDICNTERATATCLTSNMSYCSKHVETHYENGHLKSHKLASAVKTCTKVCSKHRNVIEFVCKTDGEYLCVDCVAAHPACSYSSVHGEFDKKKETLKTKLESVTSAIQTTEENLAKRSKEKRMIEESAARINESLSREFAELRQVLEEREKAALSAVRSSQKAASSRVSQIIHGLSSARDALQRKKSELELVNVTDWFEFLRTDLPETEESSLAVDEESTALIQEEGSAVKDAIADLKDDVQSKLDNAIKAIKQTQTEEITEAVPESEAAEPENDTAPKRSAELIQCFANLTFDPNTAHKHLALSEGNRRVTVKRNNRSVPYMPERFTISQVMASTGFSEGCHYWEVNTRLSKGWAIGIAYQRLGCADTLGRNALSWCVEWSRSRFSAWHGSVEVRLPQGEPSGIGVHLKCDEGKVSFYAMSVSETLLHTFDVQFSEPVFPVFWLFGLDKGNSLSFVEL</sequence>
<dbReference type="PROSITE" id="PS50089">
    <property type="entry name" value="ZF_RING_2"/>
    <property type="match status" value="1"/>
</dbReference>
<dbReference type="Pfam" id="PF13765">
    <property type="entry name" value="PRY"/>
    <property type="match status" value="1"/>
</dbReference>
<organism evidence="12 13">
    <name type="scientific">Huso huso</name>
    <name type="common">Beluga</name>
    <name type="synonym">Acipenser huso</name>
    <dbReference type="NCBI Taxonomy" id="61971"/>
    <lineage>
        <taxon>Eukaryota</taxon>
        <taxon>Metazoa</taxon>
        <taxon>Chordata</taxon>
        <taxon>Craniata</taxon>
        <taxon>Vertebrata</taxon>
        <taxon>Euteleostomi</taxon>
        <taxon>Actinopterygii</taxon>
        <taxon>Chondrostei</taxon>
        <taxon>Acipenseriformes</taxon>
        <taxon>Acipenseridae</taxon>
        <taxon>Huso</taxon>
    </lineage>
</organism>
<dbReference type="Gene3D" id="3.30.40.10">
    <property type="entry name" value="Zinc/RING finger domain, C3HC4 (zinc finger)"/>
    <property type="match status" value="1"/>
</dbReference>